<sequence>MKPILREAGFDDVLTGQVSAAVLTHRYRARRMPATQEARIVYDADKLDSLGAVGIGRAFLFAGRVGARLHNTEAEAVNSPAYSREDTAYREYLVKLRKLPDGMLTDPGKAIARERAAFMDEFFRRLNAETGTNPA</sequence>
<dbReference type="AlphaFoldDB" id="A0A645GKC8"/>
<accession>A0A645GKC8</accession>
<evidence type="ECO:0000313" key="1">
    <source>
        <dbReference type="EMBL" id="MPN27175.1"/>
    </source>
</evidence>
<dbReference type="PANTHER" id="PTHR33594">
    <property type="entry name" value="SUPERFAMILY HYDROLASE, PUTATIVE (AFU_ORTHOLOGUE AFUA_1G03035)-RELATED"/>
    <property type="match status" value="1"/>
</dbReference>
<organism evidence="1">
    <name type="scientific">bioreactor metagenome</name>
    <dbReference type="NCBI Taxonomy" id="1076179"/>
    <lineage>
        <taxon>unclassified sequences</taxon>
        <taxon>metagenomes</taxon>
        <taxon>ecological metagenomes</taxon>
    </lineage>
</organism>
<reference evidence="1" key="1">
    <citation type="submission" date="2019-08" db="EMBL/GenBank/DDBJ databases">
        <authorList>
            <person name="Kucharzyk K."/>
            <person name="Murdoch R.W."/>
            <person name="Higgins S."/>
            <person name="Loffler F."/>
        </authorList>
    </citation>
    <scope>NUCLEOTIDE SEQUENCE</scope>
</reference>
<dbReference type="PANTHER" id="PTHR33594:SF1">
    <property type="entry name" value="HD_PDEASE DOMAIN-CONTAINING PROTEIN"/>
    <property type="match status" value="1"/>
</dbReference>
<protein>
    <recommendedName>
        <fullName evidence="2">HD domain-containing protein</fullName>
    </recommendedName>
</protein>
<name>A0A645GKC8_9ZZZZ</name>
<dbReference type="Gene3D" id="1.10.3210.50">
    <property type="match status" value="1"/>
</dbReference>
<dbReference type="EMBL" id="VSSQ01076967">
    <property type="protein sequence ID" value="MPN27175.1"/>
    <property type="molecule type" value="Genomic_DNA"/>
</dbReference>
<gene>
    <name evidence="1" type="primary">yedJ_7</name>
    <name evidence="1" type="ORF">SDC9_174602</name>
</gene>
<comment type="caution">
    <text evidence="1">The sequence shown here is derived from an EMBL/GenBank/DDBJ whole genome shotgun (WGS) entry which is preliminary data.</text>
</comment>
<dbReference type="SUPFAM" id="SSF109604">
    <property type="entry name" value="HD-domain/PDEase-like"/>
    <property type="match status" value="1"/>
</dbReference>
<proteinExistence type="predicted"/>
<evidence type="ECO:0008006" key="2">
    <source>
        <dbReference type="Google" id="ProtNLM"/>
    </source>
</evidence>